<dbReference type="RefSeq" id="WP_076518102.1">
    <property type="nucleotide sequence ID" value="NZ_FTOH01000016.1"/>
</dbReference>
<dbReference type="Proteomes" id="UP000185639">
    <property type="component" value="Unassembled WGS sequence"/>
</dbReference>
<dbReference type="InterPro" id="IPR025700">
    <property type="entry name" value="Lys/Orn_oxygenase"/>
</dbReference>
<dbReference type="PANTHER" id="PTHR42802">
    <property type="entry name" value="MONOOXYGENASE"/>
    <property type="match status" value="1"/>
</dbReference>
<organism evidence="8 9">
    <name type="scientific">Thalassolituus maritimus</name>
    <dbReference type="NCBI Taxonomy" id="484498"/>
    <lineage>
        <taxon>Bacteria</taxon>
        <taxon>Pseudomonadati</taxon>
        <taxon>Pseudomonadota</taxon>
        <taxon>Gammaproteobacteria</taxon>
        <taxon>Oceanospirillales</taxon>
        <taxon>Oceanospirillaceae</taxon>
        <taxon>Thalassolituus</taxon>
    </lineage>
</organism>
<comment type="similarity">
    <text evidence="3">Belongs to the lysine N(6)-hydroxylase/L-ornithine N(5)-oxygenase family.</text>
</comment>
<protein>
    <submittedName>
        <fullName evidence="8">Lysine N6-hydroxylase</fullName>
    </submittedName>
</protein>
<evidence type="ECO:0000256" key="2">
    <source>
        <dbReference type="ARBA" id="ARBA00004924"/>
    </source>
</evidence>
<evidence type="ECO:0000256" key="6">
    <source>
        <dbReference type="ARBA" id="ARBA00022857"/>
    </source>
</evidence>
<evidence type="ECO:0000313" key="8">
    <source>
        <dbReference type="EMBL" id="SIT19434.1"/>
    </source>
</evidence>
<evidence type="ECO:0000256" key="1">
    <source>
        <dbReference type="ARBA" id="ARBA00001974"/>
    </source>
</evidence>
<sequence length="438" mass="50541">MIYDLVGIGAGPSNLSLAALSPKHLNAMYIERRPEFSWHKGMEFSFADLQVSFVKDLVTLADPTNEHSFLNYLHTNGKLYHFLNAQFQSVSRKEYADYFKWVSQRLDNILMSECVLSVNFDEDFIVETDKRTLRSKNISVGVGKVQYIPSFARPLLGNNNFHVSQYKYNDHQLAGKKIIIVGGGQSGAEAFYDLISRDKDDAVKQVYWITRRDNFLPIDDSPFTNDLFMPCQVEYLQQFSYSKKKEYVRKNILTSDGISGKTLNDIYQLLYRYQFLEDNPLEFKLMPSRSVEGLTKIGTKWLVNSRHLEYEVDEHFEADVIIWATGFCDGPKNFLRPIDHKLEKVGVGEEYMVDNDYSVVWNGPKDRNIFMLNSVKNQKGLSDPNLSLTAWRSRKVLDRIENKACQQVANKSLVEWNPIQEIEPFVEQGLIREAKASI</sequence>
<dbReference type="SUPFAM" id="SSF51905">
    <property type="entry name" value="FAD/NAD(P)-binding domain"/>
    <property type="match status" value="2"/>
</dbReference>
<dbReference type="GO" id="GO:0016491">
    <property type="term" value="F:oxidoreductase activity"/>
    <property type="evidence" value="ECO:0007669"/>
    <property type="project" value="UniProtKB-KW"/>
</dbReference>
<keyword evidence="6" id="KW-0521">NADP</keyword>
<accession>A0A1N7Q9D6</accession>
<dbReference type="OrthoDB" id="7527071at2"/>
<keyword evidence="9" id="KW-1185">Reference proteome</keyword>
<dbReference type="InterPro" id="IPR036188">
    <property type="entry name" value="FAD/NAD-bd_sf"/>
</dbReference>
<dbReference type="STRING" id="484498.SAMN05421686_11622"/>
<reference evidence="9" key="1">
    <citation type="submission" date="2017-01" db="EMBL/GenBank/DDBJ databases">
        <authorList>
            <person name="Varghese N."/>
            <person name="Submissions S."/>
        </authorList>
    </citation>
    <scope>NUCLEOTIDE SEQUENCE [LARGE SCALE GENOMIC DNA]</scope>
    <source>
        <strain evidence="9">DSM 24913</strain>
    </source>
</reference>
<dbReference type="PANTHER" id="PTHR42802:SF1">
    <property type="entry name" value="L-ORNITHINE N(5)-MONOOXYGENASE"/>
    <property type="match status" value="1"/>
</dbReference>
<evidence type="ECO:0000256" key="7">
    <source>
        <dbReference type="ARBA" id="ARBA00023002"/>
    </source>
</evidence>
<name>A0A1N7Q9D6_9GAMM</name>
<keyword evidence="5" id="KW-0274">FAD</keyword>
<evidence type="ECO:0000256" key="5">
    <source>
        <dbReference type="ARBA" id="ARBA00022827"/>
    </source>
</evidence>
<evidence type="ECO:0000256" key="4">
    <source>
        <dbReference type="ARBA" id="ARBA00022630"/>
    </source>
</evidence>
<gene>
    <name evidence="8" type="ORF">SAMN05421686_11622</name>
</gene>
<evidence type="ECO:0000313" key="9">
    <source>
        <dbReference type="Proteomes" id="UP000185639"/>
    </source>
</evidence>
<keyword evidence="7" id="KW-0560">Oxidoreductase</keyword>
<dbReference type="Pfam" id="PF13434">
    <property type="entry name" value="Lys_Orn_oxgnase"/>
    <property type="match status" value="1"/>
</dbReference>
<dbReference type="AlphaFoldDB" id="A0A1N7Q9D6"/>
<comment type="cofactor">
    <cofactor evidence="1">
        <name>FAD</name>
        <dbReference type="ChEBI" id="CHEBI:57692"/>
    </cofactor>
</comment>
<comment type="pathway">
    <text evidence="2">Siderophore biosynthesis.</text>
</comment>
<proteinExistence type="inferred from homology"/>
<keyword evidence="4" id="KW-0285">Flavoprotein</keyword>
<evidence type="ECO:0000256" key="3">
    <source>
        <dbReference type="ARBA" id="ARBA00007588"/>
    </source>
</evidence>
<dbReference type="EMBL" id="FTOH01000016">
    <property type="protein sequence ID" value="SIT19434.1"/>
    <property type="molecule type" value="Genomic_DNA"/>
</dbReference>
<dbReference type="Gene3D" id="3.50.50.60">
    <property type="entry name" value="FAD/NAD(P)-binding domain"/>
    <property type="match status" value="1"/>
</dbReference>